<dbReference type="AlphaFoldDB" id="A0A4R1R1M3"/>
<dbReference type="PANTHER" id="PTHR33490:SF3">
    <property type="entry name" value="CONSERVED INTEGRAL MEMBRANE PROTEIN"/>
    <property type="match status" value="1"/>
</dbReference>
<comment type="caution">
    <text evidence="2">The sequence shown here is derived from an EMBL/GenBank/DDBJ whole genome shotgun (WGS) entry which is preliminary data.</text>
</comment>
<organism evidence="2 3">
    <name type="scientific">Hydrogenispora ethanolica</name>
    <dbReference type="NCBI Taxonomy" id="1082276"/>
    <lineage>
        <taxon>Bacteria</taxon>
        <taxon>Bacillati</taxon>
        <taxon>Bacillota</taxon>
        <taxon>Hydrogenispora</taxon>
    </lineage>
</organism>
<feature type="domain" description="Transglutaminase-like" evidence="1">
    <location>
        <begin position="31"/>
        <end position="138"/>
    </location>
</feature>
<evidence type="ECO:0000313" key="3">
    <source>
        <dbReference type="Proteomes" id="UP000295008"/>
    </source>
</evidence>
<dbReference type="InterPro" id="IPR002931">
    <property type="entry name" value="Transglutaminase-like"/>
</dbReference>
<gene>
    <name evidence="2" type="ORF">EDC14_103919</name>
</gene>
<accession>A0A4R1R1M3</accession>
<dbReference type="Pfam" id="PF01841">
    <property type="entry name" value="Transglut_core"/>
    <property type="match status" value="1"/>
</dbReference>
<dbReference type="RefSeq" id="WP_132016583.1">
    <property type="nucleotide sequence ID" value="NZ_SLUN01000039.1"/>
</dbReference>
<dbReference type="InterPro" id="IPR038765">
    <property type="entry name" value="Papain-like_cys_pep_sf"/>
</dbReference>
<protein>
    <submittedName>
        <fullName evidence="2">Transglutaminase superfamily protein</fullName>
    </submittedName>
</protein>
<name>A0A4R1R1M3_HYDET</name>
<proteinExistence type="predicted"/>
<keyword evidence="3" id="KW-1185">Reference proteome</keyword>
<dbReference type="PANTHER" id="PTHR33490">
    <property type="entry name" value="BLR5614 PROTEIN-RELATED"/>
    <property type="match status" value="1"/>
</dbReference>
<dbReference type="Proteomes" id="UP000295008">
    <property type="component" value="Unassembled WGS sequence"/>
</dbReference>
<reference evidence="2 3" key="1">
    <citation type="submission" date="2019-03" db="EMBL/GenBank/DDBJ databases">
        <title>Genomic Encyclopedia of Type Strains, Phase IV (KMG-IV): sequencing the most valuable type-strain genomes for metagenomic binning, comparative biology and taxonomic classification.</title>
        <authorList>
            <person name="Goeker M."/>
        </authorList>
    </citation>
    <scope>NUCLEOTIDE SEQUENCE [LARGE SCALE GENOMIC DNA]</scope>
    <source>
        <strain evidence="2 3">LX-B</strain>
    </source>
</reference>
<evidence type="ECO:0000313" key="2">
    <source>
        <dbReference type="EMBL" id="TCL59240.1"/>
    </source>
</evidence>
<sequence>MEYLTLERLDRAEYLKPSAFIDFHQEQVAAAAERLAGASSDEIAKVRAAYEFVRDRIRHSFDCDAATVTCSASAVLREGHGICYAKAHLLAALLRWMGIPTGFCYQRLLLFDDDPRIVLHGLNAVYLSSLERWIRLDARGNKTGVNAQFAIEKEQLAFPVHPESGESDNRVVYAEPNPKTIAALQRSHNLTELLQNLPGEI</sequence>
<dbReference type="SUPFAM" id="SSF54001">
    <property type="entry name" value="Cysteine proteinases"/>
    <property type="match status" value="1"/>
</dbReference>
<dbReference type="OrthoDB" id="1817605at2"/>
<dbReference type="EMBL" id="SLUN01000039">
    <property type="protein sequence ID" value="TCL59240.1"/>
    <property type="molecule type" value="Genomic_DNA"/>
</dbReference>
<evidence type="ECO:0000259" key="1">
    <source>
        <dbReference type="Pfam" id="PF01841"/>
    </source>
</evidence>
<dbReference type="Gene3D" id="3.10.620.30">
    <property type="match status" value="1"/>
</dbReference>